<dbReference type="RefSeq" id="WP_025425441.1">
    <property type="nucleotide sequence ID" value="NZ_CP083370.1"/>
</dbReference>
<evidence type="ECO:0000313" key="3">
    <source>
        <dbReference type="Proteomes" id="UP000744980"/>
    </source>
</evidence>
<keyword evidence="3" id="KW-1185">Reference proteome</keyword>
<dbReference type="AlphaFoldDB" id="A0AAW4FFI9"/>
<accession>A0AAW4FFI9</accession>
<evidence type="ECO:0000313" key="2">
    <source>
        <dbReference type="EMBL" id="MBM3089816.1"/>
    </source>
</evidence>
<feature type="transmembrane region" description="Helical" evidence="1">
    <location>
        <begin position="99"/>
        <end position="119"/>
    </location>
</feature>
<gene>
    <name evidence="2" type="ORF">GFB56_03165</name>
</gene>
<feature type="transmembrane region" description="Helical" evidence="1">
    <location>
        <begin position="35"/>
        <end position="53"/>
    </location>
</feature>
<reference evidence="2 3" key="1">
    <citation type="submission" date="2020-01" db="EMBL/GenBank/DDBJ databases">
        <title>Draft genome assembly of Ensifer adhaerens T173.</title>
        <authorList>
            <person name="Craig J.E."/>
            <person name="Stinchcombe J.R."/>
        </authorList>
    </citation>
    <scope>NUCLEOTIDE SEQUENCE [LARGE SCALE GENOMIC DNA]</scope>
    <source>
        <strain evidence="2 3">T173</strain>
    </source>
</reference>
<keyword evidence="1" id="KW-0472">Membrane</keyword>
<evidence type="ECO:0000256" key="1">
    <source>
        <dbReference type="SAM" id="Phobius"/>
    </source>
</evidence>
<protein>
    <submittedName>
        <fullName evidence="2">Uncharacterized protein</fullName>
    </submittedName>
</protein>
<feature type="transmembrane region" description="Helical" evidence="1">
    <location>
        <begin position="12"/>
        <end position="29"/>
    </location>
</feature>
<sequence>MPHDVQYALRQYLVLSGFAGVCFVISWLLSDPAFLVVIKTVFAPIYLLATTGLDAHFRRADAAPWPLWQKVEYAIARAALFVAFIIVMCIRPDQSARDVAKSALATAIAIGAVEVIFALRNRRSKGA</sequence>
<organism evidence="2 3">
    <name type="scientific">Ensifer canadensis</name>
    <dbReference type="NCBI Taxonomy" id="555315"/>
    <lineage>
        <taxon>Bacteria</taxon>
        <taxon>Pseudomonadati</taxon>
        <taxon>Pseudomonadota</taxon>
        <taxon>Alphaproteobacteria</taxon>
        <taxon>Hyphomicrobiales</taxon>
        <taxon>Rhizobiaceae</taxon>
        <taxon>Sinorhizobium/Ensifer group</taxon>
        <taxon>Ensifer</taxon>
    </lineage>
</organism>
<keyword evidence="1" id="KW-0812">Transmembrane</keyword>
<comment type="caution">
    <text evidence="2">The sequence shown here is derived from an EMBL/GenBank/DDBJ whole genome shotgun (WGS) entry which is preliminary data.</text>
</comment>
<feature type="transmembrane region" description="Helical" evidence="1">
    <location>
        <begin position="74"/>
        <end position="93"/>
    </location>
</feature>
<dbReference type="EMBL" id="WXFA01000002">
    <property type="protein sequence ID" value="MBM3089816.1"/>
    <property type="molecule type" value="Genomic_DNA"/>
</dbReference>
<dbReference type="Proteomes" id="UP000744980">
    <property type="component" value="Unassembled WGS sequence"/>
</dbReference>
<keyword evidence="1" id="KW-1133">Transmembrane helix</keyword>
<proteinExistence type="predicted"/>
<name>A0AAW4FFI9_9HYPH</name>